<evidence type="ECO:0000313" key="4">
    <source>
        <dbReference type="Proteomes" id="UP000285301"/>
    </source>
</evidence>
<keyword evidence="4" id="KW-1185">Reference proteome</keyword>
<comment type="similarity">
    <text evidence="1">Belongs to the IUNH family.</text>
</comment>
<accession>A0A3S3NLV8</accession>
<sequence length="264" mass="29739">MADYFIIDTDAGVDDAVAIMMALDLMSQAKNSDKKLLGITCCAGNTKVDKVARNVHLTLKIMRRMDIKIFKGCHCSIMNKYESYYYFGSDGLGNMVHKYEPLDVKVEQEHAVNALIKFVKEYPKQVSIVCIGPLTNIALASRIEPKFFELTKSLLIMGGNIDGLGNATAAAEFNFYYDPEAVDIVLTNVQCPITILPWELAYRTHISWCVLEKQNFPAKVELNGELTRGQLVVDKRSVSCENGIEFILKVDVQYLKDLYEKMLL</sequence>
<dbReference type="AlphaFoldDB" id="A0A3S3NLV8"/>
<evidence type="ECO:0000256" key="1">
    <source>
        <dbReference type="ARBA" id="ARBA00009176"/>
    </source>
</evidence>
<dbReference type="Proteomes" id="UP000285301">
    <property type="component" value="Unassembled WGS sequence"/>
</dbReference>
<dbReference type="STRING" id="1965070.A0A3S3NLV8"/>
<gene>
    <name evidence="3" type="ORF">B4U79_03829</name>
</gene>
<dbReference type="Gene3D" id="3.90.245.10">
    <property type="entry name" value="Ribonucleoside hydrolase-like"/>
    <property type="match status" value="1"/>
</dbReference>
<dbReference type="InterPro" id="IPR001910">
    <property type="entry name" value="Inosine/uridine_hydrolase_dom"/>
</dbReference>
<organism evidence="3 4">
    <name type="scientific">Dinothrombium tinctorium</name>
    <dbReference type="NCBI Taxonomy" id="1965070"/>
    <lineage>
        <taxon>Eukaryota</taxon>
        <taxon>Metazoa</taxon>
        <taxon>Ecdysozoa</taxon>
        <taxon>Arthropoda</taxon>
        <taxon>Chelicerata</taxon>
        <taxon>Arachnida</taxon>
        <taxon>Acari</taxon>
        <taxon>Acariformes</taxon>
        <taxon>Trombidiformes</taxon>
        <taxon>Prostigmata</taxon>
        <taxon>Anystina</taxon>
        <taxon>Parasitengona</taxon>
        <taxon>Trombidioidea</taxon>
        <taxon>Trombidiidae</taxon>
        <taxon>Dinothrombium</taxon>
    </lineage>
</organism>
<dbReference type="SUPFAM" id="SSF53590">
    <property type="entry name" value="Nucleoside hydrolase"/>
    <property type="match status" value="1"/>
</dbReference>
<feature type="domain" description="Inosine/uridine-preferring nucleoside hydrolase" evidence="2">
    <location>
        <begin position="6"/>
        <end position="213"/>
    </location>
</feature>
<evidence type="ECO:0000313" key="3">
    <source>
        <dbReference type="EMBL" id="RWS02002.1"/>
    </source>
</evidence>
<dbReference type="Pfam" id="PF01156">
    <property type="entry name" value="IU_nuc_hydro"/>
    <property type="match status" value="1"/>
</dbReference>
<keyword evidence="3" id="KW-0378">Hydrolase</keyword>
<evidence type="ECO:0000259" key="2">
    <source>
        <dbReference type="Pfam" id="PF01156"/>
    </source>
</evidence>
<dbReference type="EMBL" id="NCKU01008301">
    <property type="protein sequence ID" value="RWS02002.1"/>
    <property type="molecule type" value="Genomic_DNA"/>
</dbReference>
<comment type="caution">
    <text evidence="3">The sequence shown here is derived from an EMBL/GenBank/DDBJ whole genome shotgun (WGS) entry which is preliminary data.</text>
</comment>
<dbReference type="InterPro" id="IPR052775">
    <property type="entry name" value="IUN_hydrolase"/>
</dbReference>
<proteinExistence type="inferred from homology"/>
<reference evidence="3 4" key="1">
    <citation type="journal article" date="2018" name="Gigascience">
        <title>Genomes of trombidid mites reveal novel predicted allergens and laterally-transferred genes associated with secondary metabolism.</title>
        <authorList>
            <person name="Dong X."/>
            <person name="Chaisiri K."/>
            <person name="Xia D."/>
            <person name="Armstrong S.D."/>
            <person name="Fang Y."/>
            <person name="Donnelly M.J."/>
            <person name="Kadowaki T."/>
            <person name="McGarry J.W."/>
            <person name="Darby A.C."/>
            <person name="Makepeace B.L."/>
        </authorList>
    </citation>
    <scope>NUCLEOTIDE SEQUENCE [LARGE SCALE GENOMIC DNA]</scope>
    <source>
        <strain evidence="3">UoL-WK</strain>
    </source>
</reference>
<name>A0A3S3NLV8_9ACAR</name>
<dbReference type="PANTHER" id="PTHR46190">
    <property type="entry name" value="SI:CH211-201H21.5-RELATED"/>
    <property type="match status" value="1"/>
</dbReference>
<dbReference type="GO" id="GO:0016799">
    <property type="term" value="F:hydrolase activity, hydrolyzing N-glycosyl compounds"/>
    <property type="evidence" value="ECO:0007669"/>
    <property type="project" value="InterPro"/>
</dbReference>
<protein>
    <submittedName>
        <fullName evidence="3">Inosine-uridine preferring nucleoside hydrolase-like protein</fullName>
    </submittedName>
</protein>
<dbReference type="OrthoDB" id="432381at2759"/>
<dbReference type="PANTHER" id="PTHR46190:SF1">
    <property type="entry name" value="SI:CH211-201H21.5"/>
    <property type="match status" value="1"/>
</dbReference>
<dbReference type="InterPro" id="IPR036452">
    <property type="entry name" value="Ribo_hydro-like"/>
</dbReference>